<organism evidence="4">
    <name type="scientific">Trepomonas sp. PC1</name>
    <dbReference type="NCBI Taxonomy" id="1076344"/>
    <lineage>
        <taxon>Eukaryota</taxon>
        <taxon>Metamonada</taxon>
        <taxon>Diplomonadida</taxon>
        <taxon>Hexamitidae</taxon>
        <taxon>Hexamitinae</taxon>
        <taxon>Trepomonas</taxon>
    </lineage>
</organism>
<gene>
    <name evidence="4" type="ORF">TPC1_10688</name>
</gene>
<dbReference type="InterPro" id="IPR016655">
    <property type="entry name" value="PFD3"/>
</dbReference>
<dbReference type="EMBL" id="GDID01000511">
    <property type="protein sequence ID" value="JAP96095.1"/>
    <property type="molecule type" value="Transcribed_RNA"/>
</dbReference>
<feature type="non-terminal residue" evidence="4">
    <location>
        <position position="171"/>
    </location>
</feature>
<dbReference type="PANTHER" id="PTHR12409">
    <property type="entry name" value="PREFOLDIN SUBUNIT 3"/>
    <property type="match status" value="1"/>
</dbReference>
<evidence type="ECO:0000256" key="3">
    <source>
        <dbReference type="SAM" id="Coils"/>
    </source>
</evidence>
<keyword evidence="2" id="KW-0143">Chaperone</keyword>
<keyword evidence="3" id="KW-0175">Coiled coil</keyword>
<dbReference type="Gene3D" id="1.10.287.370">
    <property type="match status" value="1"/>
</dbReference>
<feature type="coiled-coil region" evidence="3">
    <location>
        <begin position="123"/>
        <end position="157"/>
    </location>
</feature>
<protein>
    <submittedName>
        <fullName evidence="4">Prefoldin subunit 3</fullName>
    </submittedName>
</protein>
<reference evidence="4" key="1">
    <citation type="submission" date="2015-07" db="EMBL/GenBank/DDBJ databases">
        <title>Adaptation to a free-living lifestyle via gene acquisitions in the diplomonad Trepomonas sp. PC1.</title>
        <authorList>
            <person name="Xu F."/>
            <person name="Jerlstrom-Hultqvist J."/>
            <person name="Kolisko M."/>
            <person name="Simpson A.G.B."/>
            <person name="Roger A.J."/>
            <person name="Svard S.G."/>
            <person name="Andersson J.O."/>
        </authorList>
    </citation>
    <scope>NUCLEOTIDE SEQUENCE</scope>
    <source>
        <strain evidence="4">PC1</strain>
    </source>
</reference>
<dbReference type="GO" id="GO:0007017">
    <property type="term" value="P:microtubule-based process"/>
    <property type="evidence" value="ECO:0007669"/>
    <property type="project" value="TreeGrafter"/>
</dbReference>
<evidence type="ECO:0000313" key="4">
    <source>
        <dbReference type="EMBL" id="JAP96095.1"/>
    </source>
</evidence>
<proteinExistence type="inferred from homology"/>
<accession>A0A146KKH9</accession>
<dbReference type="PANTHER" id="PTHR12409:SF0">
    <property type="entry name" value="PREFOLDIN SUBUNIT 3"/>
    <property type="match status" value="1"/>
</dbReference>
<dbReference type="GO" id="GO:0016272">
    <property type="term" value="C:prefoldin complex"/>
    <property type="evidence" value="ECO:0007669"/>
    <property type="project" value="InterPro"/>
</dbReference>
<dbReference type="SUPFAM" id="SSF46579">
    <property type="entry name" value="Prefoldin"/>
    <property type="match status" value="1"/>
</dbReference>
<evidence type="ECO:0000256" key="1">
    <source>
        <dbReference type="ARBA" id="ARBA00010048"/>
    </source>
</evidence>
<dbReference type="AlphaFoldDB" id="A0A146KKH9"/>
<comment type="similarity">
    <text evidence="1">Belongs to the prefoldin subunit alpha family.</text>
</comment>
<dbReference type="GO" id="GO:0005737">
    <property type="term" value="C:cytoplasm"/>
    <property type="evidence" value="ECO:0007669"/>
    <property type="project" value="TreeGrafter"/>
</dbReference>
<dbReference type="InterPro" id="IPR009053">
    <property type="entry name" value="Prefoldin"/>
</dbReference>
<dbReference type="GO" id="GO:0007021">
    <property type="term" value="P:tubulin complex assembly"/>
    <property type="evidence" value="ECO:0007669"/>
    <property type="project" value="TreeGrafter"/>
</dbReference>
<feature type="non-terminal residue" evidence="4">
    <location>
        <position position="1"/>
    </location>
</feature>
<sequence length="171" mass="19791">LITPDSFNTRKIPRAPFHENIAVFVASSGDVSHAILDQENRLAQYNMMFNSLTQQRDGLRRAMPSQRETLNSLNFVENMTGDVLFYHEIVNGLYAKAKIVDHQKIGLFLGSNVMVEYTVEEAKQLILKNIKVMEDQILDLERNLEFLKEQITIIEVTVSRIFNFDVQQRKM</sequence>
<evidence type="ECO:0000256" key="2">
    <source>
        <dbReference type="ARBA" id="ARBA00023186"/>
    </source>
</evidence>
<dbReference type="InterPro" id="IPR004127">
    <property type="entry name" value="Prefoldin_subunit_alpha"/>
</dbReference>
<dbReference type="Pfam" id="PF02996">
    <property type="entry name" value="Prefoldin"/>
    <property type="match status" value="1"/>
</dbReference>
<dbReference type="CDD" id="cd23156">
    <property type="entry name" value="Prefoldin_3"/>
    <property type="match status" value="1"/>
</dbReference>
<dbReference type="GO" id="GO:0006457">
    <property type="term" value="P:protein folding"/>
    <property type="evidence" value="ECO:0007669"/>
    <property type="project" value="InterPro"/>
</dbReference>
<dbReference type="GO" id="GO:0015631">
    <property type="term" value="F:tubulin binding"/>
    <property type="evidence" value="ECO:0007669"/>
    <property type="project" value="TreeGrafter"/>
</dbReference>
<name>A0A146KKH9_9EUKA</name>